<dbReference type="AlphaFoldDB" id="A0A8I2Z5M7"/>
<dbReference type="Proteomes" id="UP000689129">
    <property type="component" value="Unassembled WGS sequence"/>
</dbReference>
<feature type="region of interest" description="Disordered" evidence="1">
    <location>
        <begin position="58"/>
        <end position="77"/>
    </location>
</feature>
<evidence type="ECO:0000313" key="3">
    <source>
        <dbReference type="Proteomes" id="UP000689129"/>
    </source>
</evidence>
<dbReference type="PANTHER" id="PTHR37012:SF2">
    <property type="entry name" value="BZIP DOMAIN-CONTAINING PROTEIN-RELATED"/>
    <property type="match status" value="1"/>
</dbReference>
<protein>
    <recommendedName>
        <fullName evidence="4">BZIP domain-containing protein</fullName>
    </recommendedName>
</protein>
<evidence type="ECO:0000256" key="1">
    <source>
        <dbReference type="SAM" id="MobiDB-lite"/>
    </source>
</evidence>
<gene>
    <name evidence="2" type="ORF">HYQ45_015959</name>
</gene>
<evidence type="ECO:0008006" key="4">
    <source>
        <dbReference type="Google" id="ProtNLM"/>
    </source>
</evidence>
<name>A0A8I2Z5M7_VERLO</name>
<feature type="region of interest" description="Disordered" evidence="1">
    <location>
        <begin position="1"/>
        <end position="40"/>
    </location>
</feature>
<organism evidence="2 3">
    <name type="scientific">Verticillium longisporum</name>
    <name type="common">Verticillium dahliae var. longisporum</name>
    <dbReference type="NCBI Taxonomy" id="100787"/>
    <lineage>
        <taxon>Eukaryota</taxon>
        <taxon>Fungi</taxon>
        <taxon>Dikarya</taxon>
        <taxon>Ascomycota</taxon>
        <taxon>Pezizomycotina</taxon>
        <taxon>Sordariomycetes</taxon>
        <taxon>Hypocreomycetidae</taxon>
        <taxon>Glomerellales</taxon>
        <taxon>Plectosphaerellaceae</taxon>
        <taxon>Verticillium</taxon>
    </lineage>
</organism>
<dbReference type="CDD" id="cd14688">
    <property type="entry name" value="bZIP_YAP"/>
    <property type="match status" value="1"/>
</dbReference>
<proteinExistence type="predicted"/>
<sequence>MTRSSSAEPAKGTKRKGTRSVSTLNPAQLARKRANDREAQRAIRARTKEHIERLEQQLADLQSERGGDQSQTIQELTRRNRALEEEIYRLREAAGQPTGHSIQELTRRNRALEEEIYRLREAAGQPTGHSYPNSVYDDNLSSVSGAIPSPRSSPFPASGGYSGMPELGPSYVPLPDASESWGPGVSVPSNVSSPSSSANTDEYGGAYIPTSIPAPMMEARSVPAKMDYDDVDSDAGYPLSHHRSQVGANGYLPHEPWNMYPALYYQQQPSAH</sequence>
<dbReference type="EMBL" id="JAEMWZ010000453">
    <property type="protein sequence ID" value="KAG7116644.1"/>
    <property type="molecule type" value="Genomic_DNA"/>
</dbReference>
<reference evidence="2" key="1">
    <citation type="journal article" date="2021" name="Mol. Plant Pathol.">
        <title>A 20-kb lineage-specific genomic region tames virulence in pathogenic amphidiploid Verticillium longisporum.</title>
        <authorList>
            <person name="Harting R."/>
            <person name="Starke J."/>
            <person name="Kusch H."/>
            <person name="Poggeler S."/>
            <person name="Maurus I."/>
            <person name="Schluter R."/>
            <person name="Landesfeind M."/>
            <person name="Bulla I."/>
            <person name="Nowrousian M."/>
            <person name="de Jonge R."/>
            <person name="Stahlhut G."/>
            <person name="Hoff K.J."/>
            <person name="Asshauer K.P."/>
            <person name="Thurmer A."/>
            <person name="Stanke M."/>
            <person name="Daniel R."/>
            <person name="Morgenstern B."/>
            <person name="Thomma B.P.H.J."/>
            <person name="Kronstad J.W."/>
            <person name="Braus-Stromeyer S.A."/>
            <person name="Braus G.H."/>
        </authorList>
    </citation>
    <scope>NUCLEOTIDE SEQUENCE</scope>
    <source>
        <strain evidence="2">Vl32</strain>
    </source>
</reference>
<accession>A0A8I2Z5M7</accession>
<comment type="caution">
    <text evidence="2">The sequence shown here is derived from an EMBL/GenBank/DDBJ whole genome shotgun (WGS) entry which is preliminary data.</text>
</comment>
<dbReference type="PANTHER" id="PTHR37012">
    <property type="entry name" value="B-ZIP TRANSCRIPTION FACTOR (EUROFUNG)-RELATED"/>
    <property type="match status" value="1"/>
</dbReference>
<dbReference type="OrthoDB" id="3535998at2759"/>
<evidence type="ECO:0000313" key="2">
    <source>
        <dbReference type="EMBL" id="KAG7116644.1"/>
    </source>
</evidence>